<organism evidence="1 2">
    <name type="scientific">Pseudomonas kairouanensis</name>
    <dbReference type="NCBI Taxonomy" id="2293832"/>
    <lineage>
        <taxon>Bacteria</taxon>
        <taxon>Pseudomonadati</taxon>
        <taxon>Pseudomonadota</taxon>
        <taxon>Gammaproteobacteria</taxon>
        <taxon>Pseudomonadales</taxon>
        <taxon>Pseudomonadaceae</taxon>
        <taxon>Pseudomonas</taxon>
    </lineage>
</organism>
<name>A0A4Z0AII5_9PSED</name>
<evidence type="ECO:0000313" key="2">
    <source>
        <dbReference type="Proteomes" id="UP000297391"/>
    </source>
</evidence>
<protein>
    <submittedName>
        <fullName evidence="1">Uncharacterized protein</fullName>
    </submittedName>
</protein>
<sequence length="197" mass="21594">MLLGLPVAFVSIVSVVVPPAWTWFKGDYSKLDITLAYSDFDRMEVLVTNVGNRAAIVTALMLEAGTHKDPATSLFQVPKKQKLIKAGEQVLVNASNGSLIPANVAELGDATDLPQKTCSVVVKYRQYNSKEESSKYTFDCYAVDSHAAMRIANLERAGVSIPWQHFVIGVDGGKHIPTVELFEWAKRQPLTKVEAAD</sequence>
<gene>
    <name evidence="1" type="ORF">DYL59_21840</name>
</gene>
<comment type="caution">
    <text evidence="1">The sequence shown here is derived from an EMBL/GenBank/DDBJ whole genome shotgun (WGS) entry which is preliminary data.</text>
</comment>
<accession>A0A4Z0AII5</accession>
<keyword evidence="2" id="KW-1185">Reference proteome</keyword>
<dbReference type="Proteomes" id="UP000297391">
    <property type="component" value="Unassembled WGS sequence"/>
</dbReference>
<evidence type="ECO:0000313" key="1">
    <source>
        <dbReference type="EMBL" id="TFY86582.1"/>
    </source>
</evidence>
<reference evidence="1 2" key="1">
    <citation type="journal article" date="2019" name="Syst. Appl. Microbiol.">
        <title>New species of pathogenic Pseudomonas isolated from citrus in Tunisia: Proposal of Pseudomonas kairouanensis sp. nov. and Pseudomonas nabeulensis sp. nov.</title>
        <authorList>
            <person name="Oueslati M."/>
            <person name="Mulet M."/>
            <person name="Gomila M."/>
            <person name="Berge O."/>
            <person name="Hajlaoui M.R."/>
            <person name="Lalucat J."/>
            <person name="Sadfi-Zouaoui N."/>
            <person name="Garcia-Valdes E."/>
        </authorList>
    </citation>
    <scope>NUCLEOTIDE SEQUENCE [LARGE SCALE GENOMIC DNA]</scope>
    <source>
        <strain evidence="1 2">KC12</strain>
    </source>
</reference>
<proteinExistence type="predicted"/>
<dbReference type="EMBL" id="QUZU01000031">
    <property type="protein sequence ID" value="TFY86582.1"/>
    <property type="molecule type" value="Genomic_DNA"/>
</dbReference>
<dbReference type="AlphaFoldDB" id="A0A4Z0AII5"/>